<dbReference type="KEGG" id="pmq:PM3016_7331"/>
<protein>
    <recommendedName>
        <fullName evidence="3">Bacteriocin-protection protein</fullName>
    </recommendedName>
</protein>
<evidence type="ECO:0008006" key="3">
    <source>
        <dbReference type="Google" id="ProtNLM"/>
    </source>
</evidence>
<evidence type="ECO:0000313" key="1">
    <source>
        <dbReference type="EMBL" id="AFC33901.1"/>
    </source>
</evidence>
<name>H6NEC5_9BACL</name>
<dbReference type="Proteomes" id="UP000007523">
    <property type="component" value="Chromosome"/>
</dbReference>
<accession>H6NEC5</accession>
<dbReference type="AlphaFoldDB" id="H6NEC5"/>
<dbReference type="STRING" id="1116391.PM3016_7331"/>
<organism evidence="1 2">
    <name type="scientific">Paenibacillus mucilaginosus 3016</name>
    <dbReference type="NCBI Taxonomy" id="1116391"/>
    <lineage>
        <taxon>Bacteria</taxon>
        <taxon>Bacillati</taxon>
        <taxon>Bacillota</taxon>
        <taxon>Bacilli</taxon>
        <taxon>Bacillales</taxon>
        <taxon>Paenibacillaceae</taxon>
        <taxon>Paenibacillus</taxon>
    </lineage>
</organism>
<dbReference type="Pfam" id="PF13376">
    <property type="entry name" value="OmdA"/>
    <property type="match status" value="1"/>
</dbReference>
<dbReference type="EMBL" id="CP003235">
    <property type="protein sequence ID" value="AFC33901.1"/>
    <property type="molecule type" value="Genomic_DNA"/>
</dbReference>
<gene>
    <name evidence="1" type="ORF">PM3016_7331</name>
</gene>
<dbReference type="HOGENOM" id="CLU_076645_2_0_9"/>
<reference evidence="1 2" key="1">
    <citation type="journal article" date="2012" name="J. Bacteriol.">
        <title>Complete Genome Sequence of Paenibacillus mucilaginosus 3016, a Bacterium Functional as Microbial Fertilizer.</title>
        <authorList>
            <person name="Ma M."/>
            <person name="Wang Z."/>
            <person name="Li L."/>
            <person name="Jiang X."/>
            <person name="Guan D."/>
            <person name="Cao F."/>
            <person name="Chen H."/>
            <person name="Wang X."/>
            <person name="Shen D."/>
            <person name="Du B."/>
            <person name="Li J."/>
        </authorList>
    </citation>
    <scope>NUCLEOTIDE SEQUENCE [LARGE SCALE GENOMIC DNA]</scope>
    <source>
        <strain evidence="1 2">3016</strain>
    </source>
</reference>
<evidence type="ECO:0000313" key="2">
    <source>
        <dbReference type="Proteomes" id="UP000007523"/>
    </source>
</evidence>
<proteinExistence type="predicted"/>
<keyword evidence="2" id="KW-1185">Reference proteome</keyword>
<sequence>MNPMFFASPAELRAWLESHHADASELWVGYYKKGTGRPSLTWPESVDEALCFGWIDGVRKRIDDQSYTIRFTPRRPGSIWSSVNIARVEELTGQGRMRPAGLKAFDGRSEEKSSVYAYEQKETAVLTAEYEAMFRARPGAWAYFQAQPPGYRKTAVWWVLSAKKEETRLRRLMQLIEDSAACCRMPQLTWEKKRQPDS</sequence>
<dbReference type="RefSeq" id="WP_014372695.1">
    <property type="nucleotide sequence ID" value="NC_016935.1"/>
</dbReference>